<evidence type="ECO:0000313" key="2">
    <source>
        <dbReference type="EMBL" id="NEC31675.1"/>
    </source>
</evidence>
<accession>A0A6G3T5G2</accession>
<gene>
    <name evidence="2" type="ORF">G3I66_00420</name>
</gene>
<dbReference type="Proteomes" id="UP000475666">
    <property type="component" value="Unassembled WGS sequence"/>
</dbReference>
<reference evidence="2 3" key="1">
    <citation type="submission" date="2020-01" db="EMBL/GenBank/DDBJ databases">
        <title>Insect and environment-associated Actinomycetes.</title>
        <authorList>
            <person name="Currrie C."/>
            <person name="Chevrette M."/>
            <person name="Carlson C."/>
            <person name="Stubbendieck R."/>
            <person name="Wendt-Pienkowski E."/>
        </authorList>
    </citation>
    <scope>NUCLEOTIDE SEQUENCE [LARGE SCALE GENOMIC DNA]</scope>
    <source>
        <strain evidence="2 3">SID7739</strain>
    </source>
</reference>
<protein>
    <submittedName>
        <fullName evidence="2">Uncharacterized protein</fullName>
    </submittedName>
</protein>
<proteinExistence type="predicted"/>
<dbReference type="AlphaFoldDB" id="A0A6G3T5G2"/>
<sequence length="171" mass="18199">MRRLGLSAVMISVLAVTGCGGSQDGDAAAAKPAKSKAASASPATQKSKAPERNLQQVERDLRFAVAPHKPQMQPLQSGSCIVHGVAPTRRVLGKAEFEAIVGRLQKRGWSPLGPLDYSDDETYGKMSYLRLQSGEWEISLGSAPMPSEMREAYAPNEGSIIAAISWKCTGA</sequence>
<feature type="region of interest" description="Disordered" evidence="1">
    <location>
        <begin position="22"/>
        <end position="54"/>
    </location>
</feature>
<organism evidence="2 3">
    <name type="scientific">Streptomyces rubrogriseus</name>
    <dbReference type="NCBI Taxonomy" id="194673"/>
    <lineage>
        <taxon>Bacteria</taxon>
        <taxon>Bacillati</taxon>
        <taxon>Actinomycetota</taxon>
        <taxon>Actinomycetes</taxon>
        <taxon>Kitasatosporales</taxon>
        <taxon>Streptomycetaceae</taxon>
        <taxon>Streptomyces</taxon>
        <taxon>Streptomyces violaceoruber group</taxon>
    </lineage>
</organism>
<comment type="caution">
    <text evidence="2">The sequence shown here is derived from an EMBL/GenBank/DDBJ whole genome shotgun (WGS) entry which is preliminary data.</text>
</comment>
<dbReference type="EMBL" id="JAAGMQ010000006">
    <property type="protein sequence ID" value="NEC31675.1"/>
    <property type="molecule type" value="Genomic_DNA"/>
</dbReference>
<feature type="compositionally biased region" description="Low complexity" evidence="1">
    <location>
        <begin position="27"/>
        <end position="47"/>
    </location>
</feature>
<dbReference type="PROSITE" id="PS51257">
    <property type="entry name" value="PROKAR_LIPOPROTEIN"/>
    <property type="match status" value="1"/>
</dbReference>
<evidence type="ECO:0000256" key="1">
    <source>
        <dbReference type="SAM" id="MobiDB-lite"/>
    </source>
</evidence>
<name>A0A6G3T5G2_9ACTN</name>
<evidence type="ECO:0000313" key="3">
    <source>
        <dbReference type="Proteomes" id="UP000475666"/>
    </source>
</evidence>